<reference evidence="2 3" key="1">
    <citation type="submission" date="2020-01" db="EMBL/GenBank/DDBJ databases">
        <authorList>
            <person name="Gupta K D."/>
        </authorList>
    </citation>
    <scope>NUCLEOTIDE SEQUENCE [LARGE SCALE GENOMIC DNA]</scope>
</reference>
<dbReference type="AlphaFoldDB" id="A0A8S0XWA0"/>
<dbReference type="Proteomes" id="UP000467700">
    <property type="component" value="Unassembled WGS sequence"/>
</dbReference>
<keyword evidence="1" id="KW-0472">Membrane</keyword>
<sequence length="273" mass="30215">MCAFSDWGEHLLSFYFSLRLSVSLFGQVASLQSLFFSIRRYKPTITDFQTTTTSNLSSKTNAFVVMMAKFIATFFVAVLAFAPIVSAAPAAIEPSDLVTRGGFKSFNNWGGFHSLNGFDNFYGVDNFGNSHFSPKSITIVKEKQLVCRAQSIEIIQQRLLIIQEMAKRIITEQVCEVEIQTIVFEQFYASLHGFSRDLRRFSGRQVGYDAGIANHFGSIISSDGSLTTNNFGFSGHDLGKSYVIPVGNNWDNARSFGTVGSAYRAARSAVVSF</sequence>
<feature type="transmembrane region" description="Helical" evidence="1">
    <location>
        <begin position="20"/>
        <end position="41"/>
    </location>
</feature>
<proteinExistence type="predicted"/>
<keyword evidence="1" id="KW-1133">Transmembrane helix</keyword>
<evidence type="ECO:0000313" key="2">
    <source>
        <dbReference type="EMBL" id="CAA7266851.1"/>
    </source>
</evidence>
<evidence type="ECO:0000313" key="3">
    <source>
        <dbReference type="Proteomes" id="UP000467700"/>
    </source>
</evidence>
<feature type="transmembrane region" description="Helical" evidence="1">
    <location>
        <begin position="62"/>
        <end position="85"/>
    </location>
</feature>
<gene>
    <name evidence="2" type="ORF">AAE3_LOCUS9183</name>
</gene>
<keyword evidence="3" id="KW-1185">Reference proteome</keyword>
<accession>A0A8S0XWA0</accession>
<comment type="caution">
    <text evidence="2">The sequence shown here is derived from an EMBL/GenBank/DDBJ whole genome shotgun (WGS) entry which is preliminary data.</text>
</comment>
<organism evidence="2 3">
    <name type="scientific">Cyclocybe aegerita</name>
    <name type="common">Black poplar mushroom</name>
    <name type="synonym">Agrocybe aegerita</name>
    <dbReference type="NCBI Taxonomy" id="1973307"/>
    <lineage>
        <taxon>Eukaryota</taxon>
        <taxon>Fungi</taxon>
        <taxon>Dikarya</taxon>
        <taxon>Basidiomycota</taxon>
        <taxon>Agaricomycotina</taxon>
        <taxon>Agaricomycetes</taxon>
        <taxon>Agaricomycetidae</taxon>
        <taxon>Agaricales</taxon>
        <taxon>Agaricineae</taxon>
        <taxon>Bolbitiaceae</taxon>
        <taxon>Cyclocybe</taxon>
    </lineage>
</organism>
<name>A0A8S0XWA0_CYCAE</name>
<dbReference type="EMBL" id="CACVBS010000057">
    <property type="protein sequence ID" value="CAA7266851.1"/>
    <property type="molecule type" value="Genomic_DNA"/>
</dbReference>
<dbReference type="OrthoDB" id="3236720at2759"/>
<keyword evidence="1" id="KW-0812">Transmembrane</keyword>
<protein>
    <submittedName>
        <fullName evidence="2">Uncharacterized protein</fullName>
    </submittedName>
</protein>
<evidence type="ECO:0000256" key="1">
    <source>
        <dbReference type="SAM" id="Phobius"/>
    </source>
</evidence>